<dbReference type="Pfam" id="PF13456">
    <property type="entry name" value="RVT_3"/>
    <property type="match status" value="1"/>
</dbReference>
<gene>
    <name evidence="3" type="ORF">VitviT2T_021576</name>
</gene>
<dbReference type="InterPro" id="IPR036397">
    <property type="entry name" value="RNaseH_sf"/>
</dbReference>
<evidence type="ECO:0000313" key="4">
    <source>
        <dbReference type="Proteomes" id="UP001227230"/>
    </source>
</evidence>
<evidence type="ECO:0000256" key="1">
    <source>
        <dbReference type="SAM" id="SignalP"/>
    </source>
</evidence>
<reference evidence="3 4" key="1">
    <citation type="journal article" date="2023" name="Hortic Res">
        <title>The complete reference genome for grapevine (Vitis vinifera L.) genetics and breeding.</title>
        <authorList>
            <person name="Shi X."/>
            <person name="Cao S."/>
            <person name="Wang X."/>
            <person name="Huang S."/>
            <person name="Wang Y."/>
            <person name="Liu Z."/>
            <person name="Liu W."/>
            <person name="Leng X."/>
            <person name="Peng Y."/>
            <person name="Wang N."/>
            <person name="Wang Y."/>
            <person name="Ma Z."/>
            <person name="Xu X."/>
            <person name="Zhang F."/>
            <person name="Xue H."/>
            <person name="Zhong H."/>
            <person name="Wang Y."/>
            <person name="Zhang K."/>
            <person name="Velt A."/>
            <person name="Avia K."/>
            <person name="Holtgrawe D."/>
            <person name="Grimplet J."/>
            <person name="Matus J.T."/>
            <person name="Ware D."/>
            <person name="Wu X."/>
            <person name="Wang H."/>
            <person name="Liu C."/>
            <person name="Fang Y."/>
            <person name="Rustenholz C."/>
            <person name="Cheng Z."/>
            <person name="Xiao H."/>
            <person name="Zhou Y."/>
        </authorList>
    </citation>
    <scope>NUCLEOTIDE SEQUENCE [LARGE SCALE GENOMIC DNA]</scope>
    <source>
        <strain evidence="4">cv. Pinot noir / PN40024</strain>
        <tissue evidence="3">Leaf</tissue>
    </source>
</reference>
<organism evidence="3 4">
    <name type="scientific">Vitis vinifera</name>
    <name type="common">Grape</name>
    <dbReference type="NCBI Taxonomy" id="29760"/>
    <lineage>
        <taxon>Eukaryota</taxon>
        <taxon>Viridiplantae</taxon>
        <taxon>Streptophyta</taxon>
        <taxon>Embryophyta</taxon>
        <taxon>Tracheophyta</taxon>
        <taxon>Spermatophyta</taxon>
        <taxon>Magnoliopsida</taxon>
        <taxon>eudicotyledons</taxon>
        <taxon>Gunneridae</taxon>
        <taxon>Pentapetalae</taxon>
        <taxon>rosids</taxon>
        <taxon>Vitales</taxon>
        <taxon>Vitaceae</taxon>
        <taxon>Viteae</taxon>
        <taxon>Vitis</taxon>
    </lineage>
</organism>
<accession>A0ABY9D7D4</accession>
<evidence type="ECO:0000313" key="3">
    <source>
        <dbReference type="EMBL" id="WKA03469.1"/>
    </source>
</evidence>
<feature type="chain" id="PRO_5045859229" description="Integrase catalytic domain-containing protein" evidence="1">
    <location>
        <begin position="16"/>
        <end position="365"/>
    </location>
</feature>
<dbReference type="Proteomes" id="UP001227230">
    <property type="component" value="Chromosome 14"/>
</dbReference>
<dbReference type="PANTHER" id="PTHR48475:SF1">
    <property type="entry name" value="RNASE H TYPE-1 DOMAIN-CONTAINING PROTEIN"/>
    <property type="match status" value="1"/>
</dbReference>
<feature type="domain" description="Integrase catalytic" evidence="2">
    <location>
        <begin position="272"/>
        <end position="365"/>
    </location>
</feature>
<dbReference type="PROSITE" id="PS50994">
    <property type="entry name" value="INTEGRASE"/>
    <property type="match status" value="1"/>
</dbReference>
<dbReference type="EMBL" id="CP126661">
    <property type="protein sequence ID" value="WKA03469.1"/>
    <property type="molecule type" value="Genomic_DNA"/>
</dbReference>
<dbReference type="CDD" id="cd09279">
    <property type="entry name" value="RNase_HI_like"/>
    <property type="match status" value="1"/>
</dbReference>
<feature type="signal peptide" evidence="1">
    <location>
        <begin position="1"/>
        <end position="15"/>
    </location>
</feature>
<proteinExistence type="predicted"/>
<dbReference type="SUPFAM" id="SSF53098">
    <property type="entry name" value="Ribonuclease H-like"/>
    <property type="match status" value="2"/>
</dbReference>
<dbReference type="Gene3D" id="3.30.420.10">
    <property type="entry name" value="Ribonuclease H-like superfamily/Ribonuclease H"/>
    <property type="match status" value="2"/>
</dbReference>
<dbReference type="InterPro" id="IPR012337">
    <property type="entry name" value="RNaseH-like_sf"/>
</dbReference>
<dbReference type="InterPro" id="IPR002156">
    <property type="entry name" value="RNaseH_domain"/>
</dbReference>
<dbReference type="InterPro" id="IPR001584">
    <property type="entry name" value="Integrase_cat-core"/>
</dbReference>
<protein>
    <recommendedName>
        <fullName evidence="2">Integrase catalytic domain-containing protein</fullName>
    </recommendedName>
</protein>
<keyword evidence="4" id="KW-1185">Reference proteome</keyword>
<dbReference type="PANTHER" id="PTHR48475">
    <property type="entry name" value="RIBONUCLEASE H"/>
    <property type="match status" value="1"/>
</dbReference>
<sequence>MFILTSRLMKWLVLLKEFDIQYITQKSVKGSIVTNHLASLPVSDEKPVDDDFPDEQYVSVTSIAGWRLYFDGFANQSGFGIGILLISPQGYHIPRSVRLAFFDHHQLMNNVVEYEACITGLEIALDLGVRQLEIHRDSNLVIQQTQGIWRTRDEKLKPYHAYLDLLVDRFEELRYIHLPRAKNQFDDALATLAFVIEIPMGVTMRSLLIETRSAPAYCCLIGDIKDQDGLPWYHDIYQFLSCGAYPESTTIKDKRALRQLVTRFVICGESLYRRSPDGLLLLCLDRTSTNRVMREISPKSSSEHEYILVAIDYFTKWVEAASYAKLTAAMVAKFIRSHIICRYRIPHELISDREVHFGGKVDTLI</sequence>
<name>A0ABY9D7D4_VITVI</name>
<evidence type="ECO:0000259" key="2">
    <source>
        <dbReference type="PROSITE" id="PS50994"/>
    </source>
</evidence>
<keyword evidence="1" id="KW-0732">Signal</keyword>